<gene>
    <name evidence="1" type="ORF">HY473_01885</name>
</gene>
<comment type="caution">
    <text evidence="1">The sequence shown here is derived from an EMBL/GenBank/DDBJ whole genome shotgun (WGS) entry which is preliminary data.</text>
</comment>
<reference evidence="1" key="1">
    <citation type="submission" date="2020-07" db="EMBL/GenBank/DDBJ databases">
        <title>Huge and variable diversity of episymbiotic CPR bacteria and DPANN archaea in groundwater ecosystems.</title>
        <authorList>
            <person name="He C.Y."/>
            <person name="Keren R."/>
            <person name="Whittaker M."/>
            <person name="Farag I.F."/>
            <person name="Doudna J."/>
            <person name="Cate J.H.D."/>
            <person name="Banfield J.F."/>
        </authorList>
    </citation>
    <scope>NUCLEOTIDE SEQUENCE</scope>
    <source>
        <strain evidence="1">NC_groundwater_1225_Ag_S-0.1um_56_177</strain>
    </source>
</reference>
<dbReference type="GO" id="GO:0003746">
    <property type="term" value="F:translation elongation factor activity"/>
    <property type="evidence" value="ECO:0007669"/>
    <property type="project" value="UniProtKB-KW"/>
</dbReference>
<organism evidence="1 2">
    <name type="scientific">Candidatus Sungiibacteriota bacterium</name>
    <dbReference type="NCBI Taxonomy" id="2750080"/>
    <lineage>
        <taxon>Bacteria</taxon>
        <taxon>Candidatus Sungiibacteriota</taxon>
    </lineage>
</organism>
<protein>
    <submittedName>
        <fullName evidence="1">Translation elongation factor-like protein</fullName>
    </submittedName>
</protein>
<sequence length="82" mass="8911">MNEVGKVTHYYGKIGVAIIELSAGLNVGDKIKIESSRTEFEQTVDSMEVDHKPVTAAKKGDVIGMKVREKVSEGATVYKLEG</sequence>
<evidence type="ECO:0000313" key="1">
    <source>
        <dbReference type="EMBL" id="MBI4132818.1"/>
    </source>
</evidence>
<proteinExistence type="predicted"/>
<accession>A0A932YZ10</accession>
<dbReference type="SUPFAM" id="SSF50447">
    <property type="entry name" value="Translation proteins"/>
    <property type="match status" value="1"/>
</dbReference>
<dbReference type="Gene3D" id="2.40.30.10">
    <property type="entry name" value="Translation factors"/>
    <property type="match status" value="1"/>
</dbReference>
<dbReference type="InterPro" id="IPR009000">
    <property type="entry name" value="Transl_B-barrel_sf"/>
</dbReference>
<dbReference type="EMBL" id="JACQMI010000013">
    <property type="protein sequence ID" value="MBI4132818.1"/>
    <property type="molecule type" value="Genomic_DNA"/>
</dbReference>
<keyword evidence="1" id="KW-0251">Elongation factor</keyword>
<dbReference type="Proteomes" id="UP000756703">
    <property type="component" value="Unassembled WGS sequence"/>
</dbReference>
<keyword evidence="1" id="KW-0648">Protein biosynthesis</keyword>
<name>A0A932YZ10_9BACT</name>
<dbReference type="AlphaFoldDB" id="A0A932YZ10"/>
<evidence type="ECO:0000313" key="2">
    <source>
        <dbReference type="Proteomes" id="UP000756703"/>
    </source>
</evidence>